<evidence type="ECO:0000313" key="9">
    <source>
        <dbReference type="EMBL" id="KAJ8451552.1"/>
    </source>
</evidence>
<feature type="region of interest" description="Disordered" evidence="6">
    <location>
        <begin position="226"/>
        <end position="253"/>
    </location>
</feature>
<dbReference type="GO" id="GO:0016020">
    <property type="term" value="C:membrane"/>
    <property type="evidence" value="ECO:0007669"/>
    <property type="project" value="UniProtKB-SubCell"/>
</dbReference>
<evidence type="ECO:0000256" key="5">
    <source>
        <dbReference type="PROSITE-ProRule" id="PRU00205"/>
    </source>
</evidence>
<sequence length="260" mass="29044">MDLNQSEDIYSRIWLYASTEYVIYALAHKMFRNWDPKYRYDACSCFLSLFHGTPSSVSALFAMFIIKDPQNSEIPFGFGSQNSPFQNLVLEFSTSYFIMDLLHYFVFKPHDVLFIAHHLATLFVLLTCRFLVNHGAFAILVILVLAEITSPVQNVWSLARLRKNDVPMAAKLYNFLSPGFYVLYTVARGVLAPAYVVNLGCAYASGAADGVIPEIDAAPYHQELSDTLASESQPQPPSGNSSSSPSDCSNQQQIAFVHEV</sequence>
<comment type="caution">
    <text evidence="9">The sequence shown here is derived from an EMBL/GenBank/DDBJ whole genome shotgun (WGS) entry which is preliminary data.</text>
</comment>
<accession>A0A9Q1KXN5</accession>
<evidence type="ECO:0000259" key="8">
    <source>
        <dbReference type="PROSITE" id="PS50922"/>
    </source>
</evidence>
<feature type="transmembrane region" description="Helical" evidence="7">
    <location>
        <begin position="13"/>
        <end position="31"/>
    </location>
</feature>
<dbReference type="PROSITE" id="PS50922">
    <property type="entry name" value="TLC"/>
    <property type="match status" value="1"/>
</dbReference>
<evidence type="ECO:0000313" key="10">
    <source>
        <dbReference type="Proteomes" id="UP001153076"/>
    </source>
</evidence>
<keyword evidence="2 5" id="KW-0812">Transmembrane</keyword>
<evidence type="ECO:0000256" key="3">
    <source>
        <dbReference type="ARBA" id="ARBA00022989"/>
    </source>
</evidence>
<feature type="domain" description="TLC" evidence="8">
    <location>
        <begin position="37"/>
        <end position="260"/>
    </location>
</feature>
<dbReference type="OrthoDB" id="204175at2759"/>
<feature type="transmembrane region" description="Helical" evidence="7">
    <location>
        <begin position="138"/>
        <end position="159"/>
    </location>
</feature>
<dbReference type="InterPro" id="IPR040327">
    <property type="entry name" value="At5g14285-like"/>
</dbReference>
<organism evidence="9 10">
    <name type="scientific">Carnegiea gigantea</name>
    <dbReference type="NCBI Taxonomy" id="171969"/>
    <lineage>
        <taxon>Eukaryota</taxon>
        <taxon>Viridiplantae</taxon>
        <taxon>Streptophyta</taxon>
        <taxon>Embryophyta</taxon>
        <taxon>Tracheophyta</taxon>
        <taxon>Spermatophyta</taxon>
        <taxon>Magnoliopsida</taxon>
        <taxon>eudicotyledons</taxon>
        <taxon>Gunneridae</taxon>
        <taxon>Pentapetalae</taxon>
        <taxon>Caryophyllales</taxon>
        <taxon>Cactineae</taxon>
        <taxon>Cactaceae</taxon>
        <taxon>Cactoideae</taxon>
        <taxon>Echinocereeae</taxon>
        <taxon>Carnegiea</taxon>
    </lineage>
</organism>
<dbReference type="InterPro" id="IPR006634">
    <property type="entry name" value="TLC-dom"/>
</dbReference>
<comment type="subcellular location">
    <subcellularLocation>
        <location evidence="1">Membrane</location>
        <topology evidence="1">Multi-pass membrane protein</topology>
    </subcellularLocation>
</comment>
<protein>
    <recommendedName>
        <fullName evidence="8">TLC domain-containing protein</fullName>
    </recommendedName>
</protein>
<dbReference type="SMART" id="SM00724">
    <property type="entry name" value="TLC"/>
    <property type="match status" value="1"/>
</dbReference>
<evidence type="ECO:0000256" key="7">
    <source>
        <dbReference type="SAM" id="Phobius"/>
    </source>
</evidence>
<gene>
    <name evidence="9" type="ORF">Cgig2_018186</name>
</gene>
<reference evidence="9" key="1">
    <citation type="submission" date="2022-04" db="EMBL/GenBank/DDBJ databases">
        <title>Carnegiea gigantea Genome sequencing and assembly v2.</title>
        <authorList>
            <person name="Copetti D."/>
            <person name="Sanderson M.J."/>
            <person name="Burquez A."/>
            <person name="Wojciechowski M.F."/>
        </authorList>
    </citation>
    <scope>NUCLEOTIDE SEQUENCE</scope>
    <source>
        <strain evidence="9">SGP5-SGP5p</strain>
        <tissue evidence="9">Aerial part</tissue>
    </source>
</reference>
<dbReference type="PANTHER" id="PTHR31766:SF8">
    <property type="entry name" value="TLC DOMAIN-CONTAINING PROTEIN"/>
    <property type="match status" value="1"/>
</dbReference>
<dbReference type="PANTHER" id="PTHR31766">
    <property type="entry name" value="GLABROUS1 ENHANCER-BINDING PROTEIN-LIKE 2"/>
    <property type="match status" value="1"/>
</dbReference>
<dbReference type="Proteomes" id="UP001153076">
    <property type="component" value="Unassembled WGS sequence"/>
</dbReference>
<dbReference type="AlphaFoldDB" id="A0A9Q1KXN5"/>
<keyword evidence="4 5" id="KW-0472">Membrane</keyword>
<feature type="transmembrane region" description="Helical" evidence="7">
    <location>
        <begin position="112"/>
        <end position="132"/>
    </location>
</feature>
<keyword evidence="10" id="KW-1185">Reference proteome</keyword>
<evidence type="ECO:0000256" key="6">
    <source>
        <dbReference type="SAM" id="MobiDB-lite"/>
    </source>
</evidence>
<proteinExistence type="predicted"/>
<evidence type="ECO:0000256" key="4">
    <source>
        <dbReference type="ARBA" id="ARBA00023136"/>
    </source>
</evidence>
<dbReference type="EMBL" id="JAKOGI010000008">
    <property type="protein sequence ID" value="KAJ8451552.1"/>
    <property type="molecule type" value="Genomic_DNA"/>
</dbReference>
<keyword evidence="3 7" id="KW-1133">Transmembrane helix</keyword>
<feature type="transmembrane region" description="Helical" evidence="7">
    <location>
        <begin position="43"/>
        <end position="65"/>
    </location>
</feature>
<evidence type="ECO:0000256" key="2">
    <source>
        <dbReference type="ARBA" id="ARBA00022692"/>
    </source>
</evidence>
<feature type="compositionally biased region" description="Low complexity" evidence="6">
    <location>
        <begin position="230"/>
        <end position="253"/>
    </location>
</feature>
<name>A0A9Q1KXN5_9CARY</name>
<evidence type="ECO:0000256" key="1">
    <source>
        <dbReference type="ARBA" id="ARBA00004141"/>
    </source>
</evidence>
<dbReference type="Pfam" id="PF03798">
    <property type="entry name" value="TRAM_LAG1_CLN8"/>
    <property type="match status" value="1"/>
</dbReference>